<dbReference type="Proteomes" id="UP001143370">
    <property type="component" value="Unassembled WGS sequence"/>
</dbReference>
<dbReference type="SUPFAM" id="SSF56235">
    <property type="entry name" value="N-terminal nucleophile aminohydrolases (Ntn hydrolases)"/>
    <property type="match status" value="1"/>
</dbReference>
<organism evidence="5 6">
    <name type="scientific">Ancylobacter dichloromethanicus</name>
    <dbReference type="NCBI Taxonomy" id="518825"/>
    <lineage>
        <taxon>Bacteria</taxon>
        <taxon>Pseudomonadati</taxon>
        <taxon>Pseudomonadota</taxon>
        <taxon>Alphaproteobacteria</taxon>
        <taxon>Hyphomicrobiales</taxon>
        <taxon>Xanthobacteraceae</taxon>
        <taxon>Ancylobacter</taxon>
    </lineage>
</organism>
<feature type="region of interest" description="Disordered" evidence="3">
    <location>
        <begin position="1"/>
        <end position="41"/>
    </location>
</feature>
<dbReference type="InterPro" id="IPR029055">
    <property type="entry name" value="Ntn_hydrolases_N"/>
</dbReference>
<evidence type="ECO:0000256" key="2">
    <source>
        <dbReference type="ARBA" id="ARBA00022801"/>
    </source>
</evidence>
<feature type="domain" description="Choloylglycine hydrolase/NAAA C-terminal" evidence="4">
    <location>
        <begin position="44"/>
        <end position="323"/>
    </location>
</feature>
<accession>A0A9W6MYJ7</accession>
<dbReference type="InterPro" id="IPR052193">
    <property type="entry name" value="Peptidase_C59"/>
</dbReference>
<protein>
    <submittedName>
        <fullName evidence="5">Hydrolase</fullName>
    </submittedName>
</protein>
<gene>
    <name evidence="5" type="ORF">GCM10017643_13030</name>
</gene>
<evidence type="ECO:0000256" key="1">
    <source>
        <dbReference type="ARBA" id="ARBA00006625"/>
    </source>
</evidence>
<dbReference type="Gene3D" id="3.60.60.10">
    <property type="entry name" value="Penicillin V Acylase, Chain A"/>
    <property type="match status" value="1"/>
</dbReference>
<dbReference type="Pfam" id="PF02275">
    <property type="entry name" value="CBAH"/>
    <property type="match status" value="1"/>
</dbReference>
<evidence type="ECO:0000259" key="4">
    <source>
        <dbReference type="Pfam" id="PF02275"/>
    </source>
</evidence>
<evidence type="ECO:0000313" key="5">
    <source>
        <dbReference type="EMBL" id="GLK71188.1"/>
    </source>
</evidence>
<reference evidence="5" key="1">
    <citation type="journal article" date="2014" name="Int. J. Syst. Evol. Microbiol.">
        <title>Complete genome sequence of Corynebacterium casei LMG S-19264T (=DSM 44701T), isolated from a smear-ripened cheese.</title>
        <authorList>
            <consortium name="US DOE Joint Genome Institute (JGI-PGF)"/>
            <person name="Walter F."/>
            <person name="Albersmeier A."/>
            <person name="Kalinowski J."/>
            <person name="Ruckert C."/>
        </authorList>
    </citation>
    <scope>NUCLEOTIDE SEQUENCE</scope>
    <source>
        <strain evidence="5">VKM B-2484</strain>
    </source>
</reference>
<comment type="similarity">
    <text evidence="1">Belongs to the peptidase C59 family.</text>
</comment>
<evidence type="ECO:0000256" key="3">
    <source>
        <dbReference type="SAM" id="MobiDB-lite"/>
    </source>
</evidence>
<dbReference type="GO" id="GO:0016787">
    <property type="term" value="F:hydrolase activity"/>
    <property type="evidence" value="ECO:0007669"/>
    <property type="project" value="UniProtKB-KW"/>
</dbReference>
<dbReference type="InterPro" id="IPR029132">
    <property type="entry name" value="CBAH/NAAA_C"/>
</dbReference>
<comment type="caution">
    <text evidence="5">The sequence shown here is derived from an EMBL/GenBank/DDBJ whole genome shotgun (WGS) entry which is preliminary data.</text>
</comment>
<dbReference type="PANTHER" id="PTHR35527:SF2">
    <property type="entry name" value="HYDROLASE"/>
    <property type="match status" value="1"/>
</dbReference>
<reference evidence="5" key="2">
    <citation type="submission" date="2023-01" db="EMBL/GenBank/DDBJ databases">
        <authorList>
            <person name="Sun Q."/>
            <person name="Evtushenko L."/>
        </authorList>
    </citation>
    <scope>NUCLEOTIDE SEQUENCE</scope>
    <source>
        <strain evidence="5">VKM B-2484</strain>
    </source>
</reference>
<evidence type="ECO:0000313" key="6">
    <source>
        <dbReference type="Proteomes" id="UP001143370"/>
    </source>
</evidence>
<dbReference type="AlphaFoldDB" id="A0A9W6MYJ7"/>
<sequence>MPPNLEQSRLDGGAGANGPVQQDCRAQPVPEGPEPNRRGQDEMCTSLSYRDAQGKAYFGRTLELTIDLPYQIVYFPVGFPTRSEVEGHPAAEFRARHAMLTVTMPCRVPTPEAPIGIDDLKVLEGLNDQGLSFSLLSYPTAAGKQRSVAMTQAVLSASDLGTWCLGQFATVAQVKAALDAQPIVLVPLAILGGIESPFHYVVHDATGAALVIEFDHGEMSVHDNPVGVMTNGPNFAWHLTNLDNYTFLSNVDRSSASFGGYKAVQPDSGIATAGLPASNTSVGRFVRAAYYAQFTEKAATPDLAMRTLAHILNNFDRPRGVSIDYPAQGGSHMEVAGLDQPASEPYATEFTSWTSLSDLDRKLFFVRDYKSLNFTRFDLAALVDVAEPKVLPVDRLDGEASDATAALIGAKAA</sequence>
<proteinExistence type="inferred from homology"/>
<keyword evidence="2 5" id="KW-0378">Hydrolase</keyword>
<dbReference type="EMBL" id="BSFJ01000005">
    <property type="protein sequence ID" value="GLK71188.1"/>
    <property type="molecule type" value="Genomic_DNA"/>
</dbReference>
<dbReference type="PANTHER" id="PTHR35527">
    <property type="entry name" value="CHOLOYLGLYCINE HYDROLASE"/>
    <property type="match status" value="1"/>
</dbReference>
<keyword evidence="6" id="KW-1185">Reference proteome</keyword>
<name>A0A9W6MYJ7_9HYPH</name>